<keyword evidence="2" id="KW-1185">Reference proteome</keyword>
<gene>
    <name evidence="1" type="ORF">RS82_04131</name>
</gene>
<evidence type="ECO:0000313" key="1">
    <source>
        <dbReference type="EMBL" id="KJL39918.1"/>
    </source>
</evidence>
<dbReference type="AlphaFoldDB" id="A0A0M2H763"/>
<name>A0A0M2H763_MICTR</name>
<comment type="caution">
    <text evidence="1">The sequence shown here is derived from an EMBL/GenBank/DDBJ whole genome shotgun (WGS) entry which is preliminary data.</text>
</comment>
<evidence type="ECO:0008006" key="3">
    <source>
        <dbReference type="Google" id="ProtNLM"/>
    </source>
</evidence>
<dbReference type="Proteomes" id="UP000034098">
    <property type="component" value="Unassembled WGS sequence"/>
</dbReference>
<proteinExistence type="predicted"/>
<sequence>MLAEAGIPGTDDWWLMRLANELGNGLPRMGRLTRYRDGDALLPDNAWDVGTRESYMRWLKRSRLHIVETIRDARTDRQRVIGFRTGADGDESGDLAAWKHWTRNRMKVQSRQFFNDTADYGKSYLLTMPAADGPLWNVRNGWTTITEPNALRPWLTEAGITVGFDPIAQAEVIVLHRPGYFRVAFRPTRVPTLMQDGTPWYPGKGWSWAGGPVRNVSNDSLLQRNQTVDGFGVYEKHLDSVDRINEITLNTITLIVMQAFRQRGVKGNLPEFYPEGHPQAGEKVDYDELFKAGPAALWLLPVGSEVWESNFTDITPIFTYRRDELKVLMSNTRTPQDIFDGESANQSAAGSQNSKEPLIHAVQAMNDQAEVSLAQAMAQSFEMVGDAIRADVTEIEVLFGKISPATLAEKAEAVAKMGGKPSQRYINSEVLEMTPAQQRQDEQDRTTEMFQTALAAASASGVTGSGDTNAA</sequence>
<dbReference type="OrthoDB" id="1780383at2"/>
<evidence type="ECO:0000313" key="2">
    <source>
        <dbReference type="Proteomes" id="UP000034098"/>
    </source>
</evidence>
<dbReference type="PATRIC" id="fig|69370.6.peg.4188"/>
<protein>
    <recommendedName>
        <fullName evidence="3">SPP1 Gp6-like portal protein</fullName>
    </recommendedName>
</protein>
<accession>A0A0M2H763</accession>
<dbReference type="RefSeq" id="WP_045302858.1">
    <property type="nucleotide sequence ID" value="NZ_JYJA01000041.1"/>
</dbReference>
<organism evidence="1 2">
    <name type="scientific">Microbacterium trichothecenolyticum</name>
    <name type="common">Aureobacterium trichothecenolyticum</name>
    <dbReference type="NCBI Taxonomy" id="69370"/>
    <lineage>
        <taxon>Bacteria</taxon>
        <taxon>Bacillati</taxon>
        <taxon>Actinomycetota</taxon>
        <taxon>Actinomycetes</taxon>
        <taxon>Micrococcales</taxon>
        <taxon>Microbacteriaceae</taxon>
        <taxon>Microbacterium</taxon>
    </lineage>
</organism>
<dbReference type="EMBL" id="JYJA01000041">
    <property type="protein sequence ID" value="KJL39918.1"/>
    <property type="molecule type" value="Genomic_DNA"/>
</dbReference>
<reference evidence="1 2" key="1">
    <citation type="submission" date="2015-02" db="EMBL/GenBank/DDBJ databases">
        <title>Draft genome sequences of ten Microbacterium spp. with emphasis on heavy metal contaminated environments.</title>
        <authorList>
            <person name="Corretto E."/>
        </authorList>
    </citation>
    <scope>NUCLEOTIDE SEQUENCE [LARGE SCALE GENOMIC DNA]</scope>
    <source>
        <strain evidence="1 2">DSM 8608</strain>
    </source>
</reference>